<dbReference type="GO" id="GO:0050797">
    <property type="term" value="F:thymidylate synthase (FAD) activity"/>
    <property type="evidence" value="ECO:0007669"/>
    <property type="project" value="InterPro"/>
</dbReference>
<dbReference type="Pfam" id="PF02511">
    <property type="entry name" value="Thy1"/>
    <property type="match status" value="2"/>
</dbReference>
<evidence type="ECO:0000313" key="2">
    <source>
        <dbReference type="Proteomes" id="UP000177088"/>
    </source>
</evidence>
<dbReference type="AlphaFoldDB" id="A0A1F7U5K1"/>
<dbReference type="InterPro" id="IPR003669">
    <property type="entry name" value="Thymidylate_synthase_ThyX"/>
</dbReference>
<dbReference type="PROSITE" id="PS51331">
    <property type="entry name" value="THYX"/>
    <property type="match status" value="2"/>
</dbReference>
<dbReference type="PANTHER" id="PTHR34934:SF1">
    <property type="entry name" value="FLAVIN-DEPENDENT THYMIDYLATE SYNTHASE"/>
    <property type="match status" value="1"/>
</dbReference>
<dbReference type="CDD" id="cd20175">
    <property type="entry name" value="ThyX"/>
    <property type="match status" value="1"/>
</dbReference>
<dbReference type="PANTHER" id="PTHR34934">
    <property type="entry name" value="FLAVIN-DEPENDENT THYMIDYLATE SYNTHASE"/>
    <property type="match status" value="1"/>
</dbReference>
<dbReference type="EMBL" id="MGEA01000056">
    <property type="protein sequence ID" value="OGL73522.1"/>
    <property type="molecule type" value="Genomic_DNA"/>
</dbReference>
<name>A0A1F7U5K1_9BACT</name>
<sequence length="560" mass="63265">MFSPSDRAKLEQYVTDCDGDIFAVKNLEGIVGAVYARYSRASTGFRETLLKEFVEAGQIDPAKAEALIERVLIAFGDDSVGELEGAHVSFEDISNLATKEIEDRRIGGSPIEKSTRYVLYDQPGPDGRFRYHRDPAVMASEHAAAYEQTMDFIFKTYAELVEPMREYYRGLKPPEAAEYDINGDGKKERLADCTTPTDEKAFRRTYEMDLRTKACDALRYLLPTATTTNVGTFGNGRFFQNVLSHCYTSDLPEARALAARLQIQLNKIIPRYVQRAKRQEYQVTVRAQARALAGELFRAVKPRPEKTVTLIDGGEEAIADRLAREGLTGSTVGAALRDEEDVLTLSCMLYPHLAHPLRQIQEVVRALPAEKRQAVVAAYVGDRQTRRDRPGRAFEAGYPYTFDCLTDFGTYKDLMRHRITTQLRQAFTPTHGFVVPPDLEAAGFAHRALACRDRAVALYERLKPEFPEQAAYATLHGSLVRWVMGMNDREAQHLIELRTGPQGHPSYRKVGQQMHEAIAARSPWRAEVIKFCDRNDYFWSRGDSEAAQRVKEKKLESLKA</sequence>
<dbReference type="GO" id="GO:0004799">
    <property type="term" value="F:thymidylate synthase activity"/>
    <property type="evidence" value="ECO:0007669"/>
    <property type="project" value="TreeGrafter"/>
</dbReference>
<dbReference type="GO" id="GO:0070402">
    <property type="term" value="F:NADPH binding"/>
    <property type="evidence" value="ECO:0007669"/>
    <property type="project" value="TreeGrafter"/>
</dbReference>
<organism evidence="1 2">
    <name type="scientific">Candidatus Uhrbacteria bacterium RIFCSPHIGHO2_02_FULL_60_10</name>
    <dbReference type="NCBI Taxonomy" id="1802392"/>
    <lineage>
        <taxon>Bacteria</taxon>
        <taxon>Candidatus Uhriibacteriota</taxon>
    </lineage>
</organism>
<evidence type="ECO:0008006" key="3">
    <source>
        <dbReference type="Google" id="ProtNLM"/>
    </source>
</evidence>
<dbReference type="Proteomes" id="UP000177088">
    <property type="component" value="Unassembled WGS sequence"/>
</dbReference>
<dbReference type="SUPFAM" id="SSF69796">
    <property type="entry name" value="Thymidylate synthase-complementing protein Thy1"/>
    <property type="match status" value="2"/>
</dbReference>
<comment type="caution">
    <text evidence="1">The sequence shown here is derived from an EMBL/GenBank/DDBJ whole genome shotgun (WGS) entry which is preliminary data.</text>
</comment>
<protein>
    <recommendedName>
        <fullName evidence="3">Thymidylate synthase</fullName>
    </recommendedName>
</protein>
<accession>A0A1F7U5K1</accession>
<gene>
    <name evidence="1" type="ORF">A3C96_02305</name>
</gene>
<evidence type="ECO:0000313" key="1">
    <source>
        <dbReference type="EMBL" id="OGL73522.1"/>
    </source>
</evidence>
<dbReference type="Gene3D" id="3.30.1360.170">
    <property type="match status" value="2"/>
</dbReference>
<proteinExistence type="predicted"/>
<dbReference type="GO" id="GO:0050660">
    <property type="term" value="F:flavin adenine dinucleotide binding"/>
    <property type="evidence" value="ECO:0007669"/>
    <property type="project" value="InterPro"/>
</dbReference>
<dbReference type="GO" id="GO:0006231">
    <property type="term" value="P:dTMP biosynthetic process"/>
    <property type="evidence" value="ECO:0007669"/>
    <property type="project" value="InterPro"/>
</dbReference>
<dbReference type="InterPro" id="IPR036098">
    <property type="entry name" value="Thymidylate_synthase_ThyX_sf"/>
</dbReference>
<reference evidence="1 2" key="1">
    <citation type="journal article" date="2016" name="Nat. Commun.">
        <title>Thousands of microbial genomes shed light on interconnected biogeochemical processes in an aquifer system.</title>
        <authorList>
            <person name="Anantharaman K."/>
            <person name="Brown C.T."/>
            <person name="Hug L.A."/>
            <person name="Sharon I."/>
            <person name="Castelle C.J."/>
            <person name="Probst A.J."/>
            <person name="Thomas B.C."/>
            <person name="Singh A."/>
            <person name="Wilkins M.J."/>
            <person name="Karaoz U."/>
            <person name="Brodie E.L."/>
            <person name="Williams K.H."/>
            <person name="Hubbard S.S."/>
            <person name="Banfield J.F."/>
        </authorList>
    </citation>
    <scope>NUCLEOTIDE SEQUENCE [LARGE SCALE GENOMIC DNA]</scope>
</reference>